<accession>A0A8J3WWR4</accession>
<name>A0A8J3WWR4_9ACTN</name>
<dbReference type="AlphaFoldDB" id="A0A8J3WWR4"/>
<organism evidence="2 3">
    <name type="scientific">Planobispora takensis</name>
    <dbReference type="NCBI Taxonomy" id="1367882"/>
    <lineage>
        <taxon>Bacteria</taxon>
        <taxon>Bacillati</taxon>
        <taxon>Actinomycetota</taxon>
        <taxon>Actinomycetes</taxon>
        <taxon>Streptosporangiales</taxon>
        <taxon>Streptosporangiaceae</taxon>
        <taxon>Planobispora</taxon>
    </lineage>
</organism>
<evidence type="ECO:0000313" key="3">
    <source>
        <dbReference type="Proteomes" id="UP000634476"/>
    </source>
</evidence>
<evidence type="ECO:0000256" key="1">
    <source>
        <dbReference type="SAM" id="MobiDB-lite"/>
    </source>
</evidence>
<comment type="caution">
    <text evidence="2">The sequence shown here is derived from an EMBL/GenBank/DDBJ whole genome shotgun (WGS) entry which is preliminary data.</text>
</comment>
<proteinExistence type="predicted"/>
<feature type="region of interest" description="Disordered" evidence="1">
    <location>
        <begin position="30"/>
        <end position="54"/>
    </location>
</feature>
<gene>
    <name evidence="2" type="ORF">Pta02_64580</name>
</gene>
<dbReference type="Proteomes" id="UP000634476">
    <property type="component" value="Unassembled WGS sequence"/>
</dbReference>
<dbReference type="EMBL" id="BOOK01000050">
    <property type="protein sequence ID" value="GII04450.1"/>
    <property type="molecule type" value="Genomic_DNA"/>
</dbReference>
<reference evidence="2" key="1">
    <citation type="submission" date="2021-01" db="EMBL/GenBank/DDBJ databases">
        <title>Whole genome shotgun sequence of Planobispora takensis NBRC 109077.</title>
        <authorList>
            <person name="Komaki H."/>
            <person name="Tamura T."/>
        </authorList>
    </citation>
    <scope>NUCLEOTIDE SEQUENCE</scope>
    <source>
        <strain evidence="2">NBRC 109077</strain>
    </source>
</reference>
<feature type="compositionally biased region" description="Basic and acidic residues" evidence="1">
    <location>
        <begin position="36"/>
        <end position="46"/>
    </location>
</feature>
<evidence type="ECO:0000313" key="2">
    <source>
        <dbReference type="EMBL" id="GII04450.1"/>
    </source>
</evidence>
<dbReference type="RefSeq" id="WP_203878698.1">
    <property type="nucleotide sequence ID" value="NZ_BOOK01000050.1"/>
</dbReference>
<protein>
    <submittedName>
        <fullName evidence="2">Uncharacterized protein</fullName>
    </submittedName>
</protein>
<keyword evidence="3" id="KW-1185">Reference proteome</keyword>
<sequence>MLTVEDGLVSAVWMVADELDLLRQLTAGLPAGGHPIDPDRTVEIRPRAAGSRGR</sequence>